<reference evidence="2" key="1">
    <citation type="journal article" date="2022" name="bioRxiv">
        <title>Sequencing and chromosome-scale assembly of the giantPleurodeles waltlgenome.</title>
        <authorList>
            <person name="Brown T."/>
            <person name="Elewa A."/>
            <person name="Iarovenko S."/>
            <person name="Subramanian E."/>
            <person name="Araus A.J."/>
            <person name="Petzold A."/>
            <person name="Susuki M."/>
            <person name="Suzuki K.-i.T."/>
            <person name="Hayashi T."/>
            <person name="Toyoda A."/>
            <person name="Oliveira C."/>
            <person name="Osipova E."/>
            <person name="Leigh N.D."/>
            <person name="Simon A."/>
            <person name="Yun M.H."/>
        </authorList>
    </citation>
    <scope>NUCLEOTIDE SEQUENCE</scope>
    <source>
        <strain evidence="2">20211129_DDA</strain>
        <tissue evidence="2">Liver</tissue>
    </source>
</reference>
<evidence type="ECO:0000256" key="1">
    <source>
        <dbReference type="SAM" id="MobiDB-lite"/>
    </source>
</evidence>
<gene>
    <name evidence="2" type="ORF">NDU88_012271</name>
</gene>
<comment type="caution">
    <text evidence="2">The sequence shown here is derived from an EMBL/GenBank/DDBJ whole genome shotgun (WGS) entry which is preliminary data.</text>
</comment>
<dbReference type="AlphaFoldDB" id="A0AAV7R105"/>
<evidence type="ECO:0000313" key="2">
    <source>
        <dbReference type="EMBL" id="KAJ1145988.1"/>
    </source>
</evidence>
<protein>
    <submittedName>
        <fullName evidence="2">Uncharacterized protein</fullName>
    </submittedName>
</protein>
<dbReference type="Proteomes" id="UP001066276">
    <property type="component" value="Chromosome 6"/>
</dbReference>
<keyword evidence="3" id="KW-1185">Reference proteome</keyword>
<organism evidence="2 3">
    <name type="scientific">Pleurodeles waltl</name>
    <name type="common">Iberian ribbed newt</name>
    <dbReference type="NCBI Taxonomy" id="8319"/>
    <lineage>
        <taxon>Eukaryota</taxon>
        <taxon>Metazoa</taxon>
        <taxon>Chordata</taxon>
        <taxon>Craniata</taxon>
        <taxon>Vertebrata</taxon>
        <taxon>Euteleostomi</taxon>
        <taxon>Amphibia</taxon>
        <taxon>Batrachia</taxon>
        <taxon>Caudata</taxon>
        <taxon>Salamandroidea</taxon>
        <taxon>Salamandridae</taxon>
        <taxon>Pleurodelinae</taxon>
        <taxon>Pleurodeles</taxon>
    </lineage>
</organism>
<accession>A0AAV7R105</accession>
<feature type="region of interest" description="Disordered" evidence="1">
    <location>
        <begin position="1"/>
        <end position="31"/>
    </location>
</feature>
<sequence>MPPAPEIPSPAQAPKALHNKPVADSLPARLPGKGFKGKQALGFCVLCTIIHELRAPHDARAAPPAV</sequence>
<evidence type="ECO:0000313" key="3">
    <source>
        <dbReference type="Proteomes" id="UP001066276"/>
    </source>
</evidence>
<proteinExistence type="predicted"/>
<dbReference type="EMBL" id="JANPWB010000010">
    <property type="protein sequence ID" value="KAJ1145988.1"/>
    <property type="molecule type" value="Genomic_DNA"/>
</dbReference>
<name>A0AAV7R105_PLEWA</name>